<sequence length="94" mass="10504">MSHAQQPPTEDVSTRQRDPLAACGAGEVLRCEHPETGWVWYYAREHGVVRKYHAYHGFDPQIVSRTEMAETVGREGVVSRAVGEGQLDVLRGRA</sequence>
<dbReference type="RefSeq" id="WP_076148828.1">
    <property type="nucleotide sequence ID" value="NZ_LWLN01000003.1"/>
</dbReference>
<protein>
    <submittedName>
        <fullName evidence="1">Uncharacterized protein</fullName>
    </submittedName>
</protein>
<reference evidence="2" key="1">
    <citation type="submission" date="2016-04" db="EMBL/GenBank/DDBJ databases">
        <authorList>
            <person name="Chen S.-C."/>
            <person name="Lai M.-C."/>
        </authorList>
    </citation>
    <scope>NUCLEOTIDE SEQUENCE [LARGE SCALE GENOMIC DNA]</scope>
    <source>
        <strain evidence="2">AB14</strain>
    </source>
</reference>
<name>A0A1S8AR08_9EURY</name>
<keyword evidence="2" id="KW-1185">Reference proteome</keyword>
<accession>A0A1S8AR08</accession>
<comment type="caution">
    <text evidence="1">The sequence shown here is derived from an EMBL/GenBank/DDBJ whole genome shotgun (WGS) entry which is preliminary data.</text>
</comment>
<dbReference type="AlphaFoldDB" id="A0A1S8AR08"/>
<evidence type="ECO:0000313" key="1">
    <source>
        <dbReference type="EMBL" id="OLZ39092.1"/>
    </source>
</evidence>
<dbReference type="EMBL" id="LWLN01000003">
    <property type="protein sequence ID" value="OLZ39092.1"/>
    <property type="molecule type" value="Genomic_DNA"/>
</dbReference>
<gene>
    <name evidence="1" type="ORF">A6E15_19200</name>
</gene>
<evidence type="ECO:0000313" key="2">
    <source>
        <dbReference type="Proteomes" id="UP000189370"/>
    </source>
</evidence>
<dbReference type="STRING" id="301967.A6E15_19200"/>
<organism evidence="1 2">
    <name type="scientific">Natrinema saccharevitans</name>
    <dbReference type="NCBI Taxonomy" id="301967"/>
    <lineage>
        <taxon>Archaea</taxon>
        <taxon>Methanobacteriati</taxon>
        <taxon>Methanobacteriota</taxon>
        <taxon>Stenosarchaea group</taxon>
        <taxon>Halobacteria</taxon>
        <taxon>Halobacteriales</taxon>
        <taxon>Natrialbaceae</taxon>
        <taxon>Natrinema</taxon>
    </lineage>
</organism>
<proteinExistence type="predicted"/>
<dbReference type="Proteomes" id="UP000189370">
    <property type="component" value="Unassembled WGS sequence"/>
</dbReference>
<dbReference type="OrthoDB" id="178060at2157"/>